<dbReference type="CDD" id="cd07814">
    <property type="entry name" value="SRPBCC_CalC_Aha1-like"/>
    <property type="match status" value="1"/>
</dbReference>
<dbReference type="InterPro" id="IPR013538">
    <property type="entry name" value="ASHA1/2-like_C"/>
</dbReference>
<sequence length="145" mass="15990">MTAGRRSAVGLTRDAGWQIGVSKTVDHPVEDVWSFVTSPEGIAIWLGDGVSVLSEPGEGYETADGVRGETRSYRELDRLRLTWQPPGWRHDTTLQLTVSSAGAGRARLGVHQERLANAEEREQQRTHWRGVVNALVKALNETQSS</sequence>
<evidence type="ECO:0000313" key="4">
    <source>
        <dbReference type="Proteomes" id="UP001595859"/>
    </source>
</evidence>
<keyword evidence="4" id="KW-1185">Reference proteome</keyword>
<evidence type="ECO:0000259" key="2">
    <source>
        <dbReference type="Pfam" id="PF08327"/>
    </source>
</evidence>
<evidence type="ECO:0000313" key="3">
    <source>
        <dbReference type="EMBL" id="MFC4854779.1"/>
    </source>
</evidence>
<name>A0ABV9S1N7_9PSEU</name>
<dbReference type="SUPFAM" id="SSF55961">
    <property type="entry name" value="Bet v1-like"/>
    <property type="match status" value="1"/>
</dbReference>
<protein>
    <submittedName>
        <fullName evidence="3">SRPBCC domain-containing protein</fullName>
    </submittedName>
</protein>
<dbReference type="InterPro" id="IPR023393">
    <property type="entry name" value="START-like_dom_sf"/>
</dbReference>
<comment type="similarity">
    <text evidence="1">Belongs to the AHA1 family.</text>
</comment>
<comment type="caution">
    <text evidence="3">The sequence shown here is derived from an EMBL/GenBank/DDBJ whole genome shotgun (WGS) entry which is preliminary data.</text>
</comment>
<evidence type="ECO:0000256" key="1">
    <source>
        <dbReference type="ARBA" id="ARBA00006817"/>
    </source>
</evidence>
<proteinExistence type="inferred from homology"/>
<dbReference type="Gene3D" id="3.30.530.20">
    <property type="match status" value="1"/>
</dbReference>
<dbReference type="Proteomes" id="UP001595859">
    <property type="component" value="Unassembled WGS sequence"/>
</dbReference>
<feature type="domain" description="Activator of Hsp90 ATPase homologue 1/2-like C-terminal" evidence="2">
    <location>
        <begin position="26"/>
        <end position="139"/>
    </location>
</feature>
<dbReference type="EMBL" id="JBHSIS010000006">
    <property type="protein sequence ID" value="MFC4854779.1"/>
    <property type="molecule type" value="Genomic_DNA"/>
</dbReference>
<reference evidence="4" key="1">
    <citation type="journal article" date="2019" name="Int. J. Syst. Evol. Microbiol.">
        <title>The Global Catalogue of Microorganisms (GCM) 10K type strain sequencing project: providing services to taxonomists for standard genome sequencing and annotation.</title>
        <authorList>
            <consortium name="The Broad Institute Genomics Platform"/>
            <consortium name="The Broad Institute Genome Sequencing Center for Infectious Disease"/>
            <person name="Wu L."/>
            <person name="Ma J."/>
        </authorList>
    </citation>
    <scope>NUCLEOTIDE SEQUENCE [LARGE SCALE GENOMIC DNA]</scope>
    <source>
        <strain evidence="4">ZS-22-S1</strain>
    </source>
</reference>
<gene>
    <name evidence="3" type="ORF">ACFPCV_14820</name>
</gene>
<dbReference type="Pfam" id="PF08327">
    <property type="entry name" value="AHSA1"/>
    <property type="match status" value="1"/>
</dbReference>
<organism evidence="3 4">
    <name type="scientific">Actinophytocola glycyrrhizae</name>
    <dbReference type="NCBI Taxonomy" id="2044873"/>
    <lineage>
        <taxon>Bacteria</taxon>
        <taxon>Bacillati</taxon>
        <taxon>Actinomycetota</taxon>
        <taxon>Actinomycetes</taxon>
        <taxon>Pseudonocardiales</taxon>
        <taxon>Pseudonocardiaceae</taxon>
    </lineage>
</organism>
<dbReference type="RefSeq" id="WP_378056704.1">
    <property type="nucleotide sequence ID" value="NZ_JBHSIS010000006.1"/>
</dbReference>
<accession>A0ABV9S1N7</accession>